<name>A0A329MJX4_9BACL</name>
<dbReference type="InterPro" id="IPR050490">
    <property type="entry name" value="Bact_solute-bd_prot1"/>
</dbReference>
<dbReference type="EMBL" id="QMFB01000009">
    <property type="protein sequence ID" value="RAV20125.1"/>
    <property type="molecule type" value="Genomic_DNA"/>
</dbReference>
<evidence type="ECO:0000256" key="1">
    <source>
        <dbReference type="ARBA" id="ARBA00022475"/>
    </source>
</evidence>
<dbReference type="RefSeq" id="WP_113032022.1">
    <property type="nucleotide sequence ID" value="NZ_QMFB01000009.1"/>
</dbReference>
<dbReference type="InterPro" id="IPR006059">
    <property type="entry name" value="SBP"/>
</dbReference>
<evidence type="ECO:0000313" key="7">
    <source>
        <dbReference type="EMBL" id="RAV20125.1"/>
    </source>
</evidence>
<evidence type="ECO:0000256" key="2">
    <source>
        <dbReference type="ARBA" id="ARBA00022729"/>
    </source>
</evidence>
<evidence type="ECO:0000313" key="8">
    <source>
        <dbReference type="Proteomes" id="UP000250369"/>
    </source>
</evidence>
<organism evidence="7 8">
    <name type="scientific">Paenibacillus contaminans</name>
    <dbReference type="NCBI Taxonomy" id="450362"/>
    <lineage>
        <taxon>Bacteria</taxon>
        <taxon>Bacillati</taxon>
        <taxon>Bacillota</taxon>
        <taxon>Bacilli</taxon>
        <taxon>Bacillales</taxon>
        <taxon>Paenibacillaceae</taxon>
        <taxon>Paenibacillus</taxon>
    </lineage>
</organism>
<keyword evidence="1" id="KW-1003">Cell membrane</keyword>
<dbReference type="PANTHER" id="PTHR43649">
    <property type="entry name" value="ARABINOSE-BINDING PROTEIN-RELATED"/>
    <property type="match status" value="1"/>
</dbReference>
<evidence type="ECO:0000256" key="4">
    <source>
        <dbReference type="ARBA" id="ARBA00023139"/>
    </source>
</evidence>
<dbReference type="OrthoDB" id="9769319at2"/>
<keyword evidence="4" id="KW-0564">Palmitate</keyword>
<evidence type="ECO:0000256" key="6">
    <source>
        <dbReference type="SAM" id="SignalP"/>
    </source>
</evidence>
<dbReference type="Gene3D" id="3.40.190.10">
    <property type="entry name" value="Periplasmic binding protein-like II"/>
    <property type="match status" value="2"/>
</dbReference>
<sequence>MKFSRTIVLTAVTAMLGLTAACGGSGEKAGESGGTASPGGGSVAPVKNKDLSIMRAYHASLEQFKGSDNINDNKLVKLLKEGSGYNVKYEPLPKDNVSQKISVILASGSVPDILWIPGKSDYFKLAKQGALEPLDKLIDSYLPNLGKVFTQAEIDAAKLDGVTYGIPVRVAQKVGAGVLIRTDMMEELGLQEPKTLDELYAFMQTIKAKKNIAPLTAAASNPGAFTGAFAPFAGAFGVGTTTVDKSGKLEFTWLQPEYKEFLATMKKWYDEGLIDQEFAINKDVKDKMINGTAAVSVTYWADALTIERSIAEKKAAGKIRYIEPPVGKDGQSGVPEQSLSSTYAVIPKQAKNKEGAADYYNFLLEDKTDTLITFGIENEDYKVENGKVVQTAEQSNAIPWRTLYFMLDTDKSFNARLEAKGFLPFYKQLLPFKQNREETSYAPFVEAWDTKFTELRNYVEENSLRFIMGKRDLNEFDKFVGEFNAKGGKAAIDAMNQWYTSKK</sequence>
<evidence type="ECO:0000256" key="5">
    <source>
        <dbReference type="ARBA" id="ARBA00023288"/>
    </source>
</evidence>
<reference evidence="7 8" key="1">
    <citation type="journal article" date="2009" name="Int. J. Syst. Evol. Microbiol.">
        <title>Paenibacillus contaminans sp. nov., isolated from a contaminated laboratory plate.</title>
        <authorList>
            <person name="Chou J.H."/>
            <person name="Lee J.H."/>
            <person name="Lin M.C."/>
            <person name="Chang P.S."/>
            <person name="Arun A.B."/>
            <person name="Young C.C."/>
            <person name="Chen W.M."/>
        </authorList>
    </citation>
    <scope>NUCLEOTIDE SEQUENCE [LARGE SCALE GENOMIC DNA]</scope>
    <source>
        <strain evidence="7 8">CKOBP-6</strain>
    </source>
</reference>
<keyword evidence="5" id="KW-0449">Lipoprotein</keyword>
<proteinExistence type="predicted"/>
<keyword evidence="8" id="KW-1185">Reference proteome</keyword>
<comment type="caution">
    <text evidence="7">The sequence shown here is derived from an EMBL/GenBank/DDBJ whole genome shotgun (WGS) entry which is preliminary data.</text>
</comment>
<dbReference type="SUPFAM" id="SSF53850">
    <property type="entry name" value="Periplasmic binding protein-like II"/>
    <property type="match status" value="1"/>
</dbReference>
<evidence type="ECO:0008006" key="9">
    <source>
        <dbReference type="Google" id="ProtNLM"/>
    </source>
</evidence>
<keyword evidence="2 6" id="KW-0732">Signal</keyword>
<dbReference type="PROSITE" id="PS51257">
    <property type="entry name" value="PROKAR_LIPOPROTEIN"/>
    <property type="match status" value="1"/>
</dbReference>
<evidence type="ECO:0000256" key="3">
    <source>
        <dbReference type="ARBA" id="ARBA00023136"/>
    </source>
</evidence>
<protein>
    <recommendedName>
        <fullName evidence="9">ABC transporter substrate-binding protein</fullName>
    </recommendedName>
</protein>
<dbReference type="Proteomes" id="UP000250369">
    <property type="component" value="Unassembled WGS sequence"/>
</dbReference>
<accession>A0A329MJX4</accession>
<gene>
    <name evidence="7" type="ORF">DQG23_16785</name>
</gene>
<keyword evidence="3" id="KW-0472">Membrane</keyword>
<dbReference type="Pfam" id="PF01547">
    <property type="entry name" value="SBP_bac_1"/>
    <property type="match status" value="1"/>
</dbReference>
<feature type="chain" id="PRO_5039145784" description="ABC transporter substrate-binding protein" evidence="6">
    <location>
        <begin position="21"/>
        <end position="503"/>
    </location>
</feature>
<feature type="signal peptide" evidence="6">
    <location>
        <begin position="1"/>
        <end position="20"/>
    </location>
</feature>
<dbReference type="PANTHER" id="PTHR43649:SF33">
    <property type="entry name" value="POLYGALACTURONAN_RHAMNOGALACTURONAN-BINDING PROTEIN YTCQ"/>
    <property type="match status" value="1"/>
</dbReference>
<dbReference type="AlphaFoldDB" id="A0A329MJX4"/>